<dbReference type="InterPro" id="IPR000253">
    <property type="entry name" value="FHA_dom"/>
</dbReference>
<dbReference type="GO" id="GO:0070936">
    <property type="term" value="P:protein K48-linked ubiquitination"/>
    <property type="evidence" value="ECO:0007669"/>
    <property type="project" value="TreeGrafter"/>
</dbReference>
<dbReference type="EMBL" id="JAHXZJ010000001">
    <property type="protein sequence ID" value="KAH0567657.1"/>
    <property type="molecule type" value="Genomic_DNA"/>
</dbReference>
<dbReference type="GO" id="GO:0008270">
    <property type="term" value="F:zinc ion binding"/>
    <property type="evidence" value="ECO:0007669"/>
    <property type="project" value="UniProtKB-KW"/>
</dbReference>
<dbReference type="SUPFAM" id="SSF57850">
    <property type="entry name" value="RING/U-box"/>
    <property type="match status" value="1"/>
</dbReference>
<gene>
    <name evidence="12" type="ORF">KQX54_011343</name>
</gene>
<dbReference type="Pfam" id="PF13920">
    <property type="entry name" value="zf-C3HC4_3"/>
    <property type="match status" value="1"/>
</dbReference>
<dbReference type="Proteomes" id="UP000826195">
    <property type="component" value="Unassembled WGS sequence"/>
</dbReference>
<evidence type="ECO:0000256" key="1">
    <source>
        <dbReference type="ARBA" id="ARBA00005797"/>
    </source>
</evidence>
<comment type="similarity">
    <text evidence="1">Belongs to the CHFR family.</text>
</comment>
<sequence>MDSSTSNDDDNKIEAENMIVLVKCDKENPELSDIYVNKNNYRIGRGRDCNFHILDVLISRNHCILTFNKETEEWSITNLSSTGTTLNDNVLDKDKPYVIHIGDFIQFSVSHKFKFYVKEFIENGPVKKKQRIDESVFNEEIKRQKAFAEEQELKRKELEEQLVNRQKEQEDLKARLDEIMKTKHEAEGKSEEQNGLIKQLEDKIKAGNEVETQLQQNYTQLLSTVEAQKQQFEQLLNAERAKWQQTLDMTKQEKEDMERKMLGDMAAWRLKQNAEWTTVVDELVKKEKDIQQKLVVEKASLEQRLQEAERALQEKTALAEQLQHTVQNQQVIVVEVASSGGLGESLDTIDLTKDDVRPGSSKDNAVVDKVGSILDDQLTCQICSELFVTAVTLLCSHTYCQYCISMWMKKKRECPICRAEITTMSRSLALDNFIEQMIDELSTHHKERRRELVNQHKAACRAMGIGVIKHRKKGVHKR</sequence>
<evidence type="ECO:0000313" key="13">
    <source>
        <dbReference type="Proteomes" id="UP000826195"/>
    </source>
</evidence>
<dbReference type="InterPro" id="IPR017907">
    <property type="entry name" value="Znf_RING_CS"/>
</dbReference>
<dbReference type="PROSITE" id="PS50006">
    <property type="entry name" value="FHA_DOMAIN"/>
    <property type="match status" value="1"/>
</dbReference>
<keyword evidence="9" id="KW-0175">Coiled coil</keyword>
<keyword evidence="3" id="KW-0808">Transferase</keyword>
<evidence type="ECO:0000256" key="6">
    <source>
        <dbReference type="ARBA" id="ARBA00022786"/>
    </source>
</evidence>
<dbReference type="InterPro" id="IPR008984">
    <property type="entry name" value="SMAD_FHA_dom_sf"/>
</dbReference>
<dbReference type="GO" id="GO:0005634">
    <property type="term" value="C:nucleus"/>
    <property type="evidence" value="ECO:0007669"/>
    <property type="project" value="TreeGrafter"/>
</dbReference>
<proteinExistence type="inferred from homology"/>
<dbReference type="PROSITE" id="PS00518">
    <property type="entry name" value="ZF_RING_1"/>
    <property type="match status" value="1"/>
</dbReference>
<dbReference type="PANTHER" id="PTHR15067:SF4">
    <property type="entry name" value="E3 UBIQUITIN-PROTEIN LIGASE RNF8"/>
    <property type="match status" value="1"/>
</dbReference>
<protein>
    <recommendedName>
        <fullName evidence="2">E3 ubiquitin-protein ligase CHFR</fullName>
    </recommendedName>
</protein>
<evidence type="ECO:0000256" key="3">
    <source>
        <dbReference type="ARBA" id="ARBA00022679"/>
    </source>
</evidence>
<dbReference type="CDD" id="cd16535">
    <property type="entry name" value="RING-HC_RNF8"/>
    <property type="match status" value="1"/>
</dbReference>
<dbReference type="GO" id="GO:0006302">
    <property type="term" value="P:double-strand break repair"/>
    <property type="evidence" value="ECO:0007669"/>
    <property type="project" value="TreeGrafter"/>
</dbReference>
<dbReference type="Pfam" id="PF00498">
    <property type="entry name" value="FHA"/>
    <property type="match status" value="1"/>
</dbReference>
<dbReference type="GO" id="GO:0005829">
    <property type="term" value="C:cytosol"/>
    <property type="evidence" value="ECO:0007669"/>
    <property type="project" value="TreeGrafter"/>
</dbReference>
<name>A0AAV7J8I1_COTGL</name>
<dbReference type="PROSITE" id="PS50089">
    <property type="entry name" value="ZF_RING_2"/>
    <property type="match status" value="1"/>
</dbReference>
<dbReference type="Gene3D" id="3.30.40.10">
    <property type="entry name" value="Zinc/RING finger domain, C3HC4 (zinc finger)"/>
    <property type="match status" value="1"/>
</dbReference>
<dbReference type="CDD" id="cd00060">
    <property type="entry name" value="FHA"/>
    <property type="match status" value="1"/>
</dbReference>
<dbReference type="SMART" id="SM00240">
    <property type="entry name" value="FHA"/>
    <property type="match status" value="1"/>
</dbReference>
<keyword evidence="7" id="KW-0862">Zinc</keyword>
<dbReference type="AlphaFoldDB" id="A0AAV7J8I1"/>
<dbReference type="PANTHER" id="PTHR15067">
    <property type="entry name" value="E3 UBIQUITIN-PROTEIN LIGASE RNF8"/>
    <property type="match status" value="1"/>
</dbReference>
<dbReference type="InterPro" id="IPR013083">
    <property type="entry name" value="Znf_RING/FYVE/PHD"/>
</dbReference>
<feature type="domain" description="RING-type" evidence="11">
    <location>
        <begin position="380"/>
        <end position="418"/>
    </location>
</feature>
<dbReference type="GO" id="GO:0006511">
    <property type="term" value="P:ubiquitin-dependent protein catabolic process"/>
    <property type="evidence" value="ECO:0007669"/>
    <property type="project" value="TreeGrafter"/>
</dbReference>
<comment type="caution">
    <text evidence="12">The sequence shown here is derived from an EMBL/GenBank/DDBJ whole genome shotgun (WGS) entry which is preliminary data.</text>
</comment>
<dbReference type="GO" id="GO:0035861">
    <property type="term" value="C:site of double-strand break"/>
    <property type="evidence" value="ECO:0007669"/>
    <property type="project" value="TreeGrafter"/>
</dbReference>
<evidence type="ECO:0000256" key="9">
    <source>
        <dbReference type="SAM" id="Coils"/>
    </source>
</evidence>
<dbReference type="SMART" id="SM00184">
    <property type="entry name" value="RING"/>
    <property type="match status" value="1"/>
</dbReference>
<evidence type="ECO:0000259" key="11">
    <source>
        <dbReference type="PROSITE" id="PS50089"/>
    </source>
</evidence>
<evidence type="ECO:0000256" key="8">
    <source>
        <dbReference type="PROSITE-ProRule" id="PRU00175"/>
    </source>
</evidence>
<dbReference type="Gene3D" id="2.60.200.20">
    <property type="match status" value="1"/>
</dbReference>
<feature type="domain" description="FHA" evidence="10">
    <location>
        <begin position="41"/>
        <end position="91"/>
    </location>
</feature>
<evidence type="ECO:0000313" key="12">
    <source>
        <dbReference type="EMBL" id="KAH0567657.1"/>
    </source>
</evidence>
<evidence type="ECO:0000256" key="2">
    <source>
        <dbReference type="ARBA" id="ARBA00017908"/>
    </source>
</evidence>
<dbReference type="SUPFAM" id="SSF49879">
    <property type="entry name" value="SMAD/FHA domain"/>
    <property type="match status" value="1"/>
</dbReference>
<evidence type="ECO:0000259" key="10">
    <source>
        <dbReference type="PROSITE" id="PS50006"/>
    </source>
</evidence>
<accession>A0AAV7J8I1</accession>
<keyword evidence="6" id="KW-0833">Ubl conjugation pathway</keyword>
<keyword evidence="4" id="KW-0479">Metal-binding</keyword>
<dbReference type="GO" id="GO:0000151">
    <property type="term" value="C:ubiquitin ligase complex"/>
    <property type="evidence" value="ECO:0007669"/>
    <property type="project" value="TreeGrafter"/>
</dbReference>
<dbReference type="GO" id="GO:0042393">
    <property type="term" value="F:histone binding"/>
    <property type="evidence" value="ECO:0007669"/>
    <property type="project" value="TreeGrafter"/>
</dbReference>
<feature type="coiled-coil region" evidence="9">
    <location>
        <begin position="141"/>
        <end position="260"/>
    </location>
</feature>
<evidence type="ECO:0000256" key="5">
    <source>
        <dbReference type="ARBA" id="ARBA00022771"/>
    </source>
</evidence>
<keyword evidence="13" id="KW-1185">Reference proteome</keyword>
<feature type="coiled-coil region" evidence="9">
    <location>
        <begin position="291"/>
        <end position="325"/>
    </location>
</feature>
<dbReference type="GO" id="GO:0061630">
    <property type="term" value="F:ubiquitin protein ligase activity"/>
    <property type="evidence" value="ECO:0007669"/>
    <property type="project" value="TreeGrafter"/>
</dbReference>
<evidence type="ECO:0000256" key="7">
    <source>
        <dbReference type="ARBA" id="ARBA00022833"/>
    </source>
</evidence>
<evidence type="ECO:0000256" key="4">
    <source>
        <dbReference type="ARBA" id="ARBA00022723"/>
    </source>
</evidence>
<reference evidence="12 13" key="1">
    <citation type="journal article" date="2021" name="J. Hered.">
        <title>A chromosome-level genome assembly of the parasitoid wasp, Cotesia glomerata (Hymenoptera: Braconidae).</title>
        <authorList>
            <person name="Pinto B.J."/>
            <person name="Weis J.J."/>
            <person name="Gamble T."/>
            <person name="Ode P.J."/>
            <person name="Paul R."/>
            <person name="Zaspel J.M."/>
        </authorList>
    </citation>
    <scope>NUCLEOTIDE SEQUENCE [LARGE SCALE GENOMIC DNA]</scope>
    <source>
        <strain evidence="12">CgM1</strain>
    </source>
</reference>
<keyword evidence="5 8" id="KW-0863">Zinc-finger</keyword>
<organism evidence="12 13">
    <name type="scientific">Cotesia glomerata</name>
    <name type="common">Lepidopteran parasitic wasp</name>
    <name type="synonym">Apanteles glomeratus</name>
    <dbReference type="NCBI Taxonomy" id="32391"/>
    <lineage>
        <taxon>Eukaryota</taxon>
        <taxon>Metazoa</taxon>
        <taxon>Ecdysozoa</taxon>
        <taxon>Arthropoda</taxon>
        <taxon>Hexapoda</taxon>
        <taxon>Insecta</taxon>
        <taxon>Pterygota</taxon>
        <taxon>Neoptera</taxon>
        <taxon>Endopterygota</taxon>
        <taxon>Hymenoptera</taxon>
        <taxon>Apocrita</taxon>
        <taxon>Ichneumonoidea</taxon>
        <taxon>Braconidae</taxon>
        <taxon>Microgastrinae</taxon>
        <taxon>Cotesia</taxon>
    </lineage>
</organism>
<dbReference type="InterPro" id="IPR001841">
    <property type="entry name" value="Znf_RING"/>
</dbReference>